<keyword evidence="5" id="KW-1185">Reference proteome</keyword>
<dbReference type="InterPro" id="IPR000048">
    <property type="entry name" value="IQ_motif_EF-hand-BS"/>
</dbReference>
<keyword evidence="1" id="KW-0175">Coiled coil</keyword>
<feature type="region of interest" description="Disordered" evidence="2">
    <location>
        <begin position="965"/>
        <end position="985"/>
    </location>
</feature>
<dbReference type="PANTHER" id="PTHR14465">
    <property type="entry name" value="IQ DOMAIN-CONTAINING PROTEIN H"/>
    <property type="match status" value="1"/>
</dbReference>
<dbReference type="PANTHER" id="PTHR14465:SF0">
    <property type="entry name" value="IQ DOMAIN-CONTAINING PROTEIN H"/>
    <property type="match status" value="1"/>
</dbReference>
<evidence type="ECO:0000256" key="2">
    <source>
        <dbReference type="SAM" id="MobiDB-lite"/>
    </source>
</evidence>
<evidence type="ECO:0000259" key="3">
    <source>
        <dbReference type="Pfam" id="PF24923"/>
    </source>
</evidence>
<dbReference type="Proteomes" id="UP000593567">
    <property type="component" value="Unassembled WGS sequence"/>
</dbReference>
<dbReference type="InterPro" id="IPR038752">
    <property type="entry name" value="IQCH"/>
</dbReference>
<comment type="caution">
    <text evidence="4">The sequence shown here is derived from an EMBL/GenBank/DDBJ whole genome shotgun (WGS) entry which is preliminary data.</text>
</comment>
<dbReference type="SMART" id="SM00015">
    <property type="entry name" value="IQ"/>
    <property type="match status" value="1"/>
</dbReference>
<dbReference type="Pfam" id="PF24923">
    <property type="entry name" value="ATP-grasp_IQCH"/>
    <property type="match status" value="1"/>
</dbReference>
<dbReference type="EMBL" id="VXIV02001672">
    <property type="protein sequence ID" value="KAF6030778.1"/>
    <property type="molecule type" value="Genomic_DNA"/>
</dbReference>
<evidence type="ECO:0000313" key="4">
    <source>
        <dbReference type="EMBL" id="KAF6030778.1"/>
    </source>
</evidence>
<feature type="coiled-coil region" evidence="1">
    <location>
        <begin position="48"/>
        <end position="75"/>
    </location>
</feature>
<feature type="region of interest" description="Disordered" evidence="2">
    <location>
        <begin position="110"/>
        <end position="130"/>
    </location>
</feature>
<dbReference type="Gene3D" id="1.20.5.190">
    <property type="match status" value="1"/>
</dbReference>
<protein>
    <submittedName>
        <fullName evidence="4">IQCH</fullName>
    </submittedName>
</protein>
<evidence type="ECO:0000313" key="5">
    <source>
        <dbReference type="Proteomes" id="UP000593567"/>
    </source>
</evidence>
<name>A0A7J7JZL5_BUGNE</name>
<dbReference type="Pfam" id="PF00612">
    <property type="entry name" value="IQ"/>
    <property type="match status" value="1"/>
</dbReference>
<feature type="domain" description="IQCH-like ATP-grasp" evidence="3">
    <location>
        <begin position="689"/>
        <end position="953"/>
    </location>
</feature>
<organism evidence="4 5">
    <name type="scientific">Bugula neritina</name>
    <name type="common">Brown bryozoan</name>
    <name type="synonym">Sertularia neritina</name>
    <dbReference type="NCBI Taxonomy" id="10212"/>
    <lineage>
        <taxon>Eukaryota</taxon>
        <taxon>Metazoa</taxon>
        <taxon>Spiralia</taxon>
        <taxon>Lophotrochozoa</taxon>
        <taxon>Bryozoa</taxon>
        <taxon>Gymnolaemata</taxon>
        <taxon>Cheilostomatida</taxon>
        <taxon>Flustrina</taxon>
        <taxon>Buguloidea</taxon>
        <taxon>Bugulidae</taxon>
        <taxon>Bugula</taxon>
    </lineage>
</organism>
<dbReference type="AlphaFoldDB" id="A0A7J7JZL5"/>
<dbReference type="InterPro" id="IPR056855">
    <property type="entry name" value="ATP-grasp_IQCH"/>
</dbReference>
<dbReference type="PROSITE" id="PS50096">
    <property type="entry name" value="IQ"/>
    <property type="match status" value="1"/>
</dbReference>
<accession>A0A7J7JZL5</accession>
<dbReference type="OrthoDB" id="2117703at2759"/>
<sequence length="985" mass="111210">MSSEELLTENVQDVPSTNPQQVGDILIKVHEDLLHIKEQLVNSGQTDISIIQNAIEKTESNIKQQTANVLNVINNQVKSLPSLSEQASSQLRAAAEPTWEAQIAQGVLSNGKSPAVPRLKNRQSMLPTNKNQYSFTPAEKHRLNMAQKSIFNPQNMLTRQTMNENYGLQLPFITDPSHRKKPVQQRLILGSNVEPLAALPAANRKDPQLAPPTITEGEARHGILSLLERGLIPPGAELSFQPSPVKHKLAQIYSAEEKKQETLVIADGTTHNLAGVKLDGSVKTNTHSIQGSSVLESDKNRPLATPASLTKDIQAKQKSIHMPKTSVPQKTLELQLQPGPPPATPNVISVDHKAVQHRFPIQHGHTKDSTNEYMAFRQHYCLSWGPVITTLQRLERVLQDYAVPIAFVNGDKLADLALEFDMEIQPNIDELLTTLVNHEDVKALIKTPGQRYKGRNGEHSAATRIQSQYRMYKQRKAYLEYRHRKWAAGVIALTWVMNVKMATMKRQLKVTRKREVDHFKERAQVLSLSWHRIKRSRRVIIHVPSLGYAQRVRDTIKEFGTLQNSQMARLCDIRDPNVDVIYVSPVPVNDECMQYYAKLMALKPAVDSGNVEDQADVDDRYKIVVPEAIKSFPTHNMCLSTHLKYSPKALKRIRALINGREAYMVTGMPHEDDLSVAEFLNVPILGPEPDVAHLYSSKSGSKRIFQSANIKIPPGEFDIYTFPQLHDSLAQLITDNLDVRTWLFKMDHEFDGRGTAYCHIADHLRCYMWARKECERYGDKWSKKWAQEPVFNKIHSELPNILENHCETVHKNVYSTWQQFLAAFLSRGGVVEATPPSDSVTCLAVNMLIEPDGQISIVSSGDQIHAESPYRCWGLSTPQCSVEPEDLNKSCKLIANACKARGIVGYFAIDFVTYIDARTGNQVCWAVDLNLHYDDSIAMNCLVNFMTNGVFNANDHVFNITPPIQQSRRQRRRRHQSAEEEVNLF</sequence>
<gene>
    <name evidence="4" type="ORF">EB796_010899</name>
</gene>
<proteinExistence type="predicted"/>
<reference evidence="4" key="1">
    <citation type="submission" date="2020-06" db="EMBL/GenBank/DDBJ databases">
        <title>Draft genome of Bugula neritina, a colonial animal packing powerful symbionts and potential medicines.</title>
        <authorList>
            <person name="Rayko M."/>
        </authorList>
    </citation>
    <scope>NUCLEOTIDE SEQUENCE [LARGE SCALE GENOMIC DNA]</scope>
    <source>
        <strain evidence="4">Kwan_BN1</strain>
    </source>
</reference>
<evidence type="ECO:0000256" key="1">
    <source>
        <dbReference type="SAM" id="Coils"/>
    </source>
</evidence>